<sequence>MKVGFIGLGNVGGKLSGSLIRNKVDVTVFDLNPDLVAASVAKGARSGSSAAALMRDCDVVITCLPSPAISAAVVAEMLPEVRTGKIWLEMSTTDEAEIRRLGAEVIARGGAAVDCPVSGGCHRADTGNISIFAGCDRATFERVLPLLTIMGRRILHTGEIGSASILKVISNYLATANLISCTEALTVAAGAGMDLGTAFEAIRISSGNSFVHETESQVILNGSRDISFTMDLVAKDIGLFQAVADRAGVPLELNPLLIGIFQDGIARYGAREQSDNIIKRLEEATGLDIRAPGFPAEMVDDEPEEPGAEVIVRRAAAN</sequence>
<dbReference type="Pfam" id="PF03446">
    <property type="entry name" value="NAD_binding_2"/>
    <property type="match status" value="1"/>
</dbReference>
<dbReference type="InterPro" id="IPR008927">
    <property type="entry name" value="6-PGluconate_DH-like_C_sf"/>
</dbReference>
<dbReference type="GO" id="GO:0016491">
    <property type="term" value="F:oxidoreductase activity"/>
    <property type="evidence" value="ECO:0007669"/>
    <property type="project" value="UniProtKB-KW"/>
</dbReference>
<dbReference type="Gene3D" id="3.40.50.720">
    <property type="entry name" value="NAD(P)-binding Rossmann-like Domain"/>
    <property type="match status" value="1"/>
</dbReference>
<evidence type="ECO:0000256" key="1">
    <source>
        <dbReference type="ARBA" id="ARBA00023002"/>
    </source>
</evidence>
<dbReference type="InterPro" id="IPR029154">
    <property type="entry name" value="HIBADH-like_NADP-bd"/>
</dbReference>
<keyword evidence="1 5" id="KW-0560">Oxidoreductase</keyword>
<dbReference type="Proteomes" id="UP001595973">
    <property type="component" value="Unassembled WGS sequence"/>
</dbReference>
<dbReference type="RefSeq" id="WP_380718336.1">
    <property type="nucleotide sequence ID" value="NZ_JBHSGI010000024.1"/>
</dbReference>
<keyword evidence="2" id="KW-0520">NAD</keyword>
<organism evidence="5 6">
    <name type="scientific">Seohaeicola nanhaiensis</name>
    <dbReference type="NCBI Taxonomy" id="1387282"/>
    <lineage>
        <taxon>Bacteria</taxon>
        <taxon>Pseudomonadati</taxon>
        <taxon>Pseudomonadota</taxon>
        <taxon>Alphaproteobacteria</taxon>
        <taxon>Rhodobacterales</taxon>
        <taxon>Roseobacteraceae</taxon>
        <taxon>Seohaeicola</taxon>
    </lineage>
</organism>
<dbReference type="InterPro" id="IPR006115">
    <property type="entry name" value="6PGDH_NADP-bd"/>
</dbReference>
<proteinExistence type="predicted"/>
<dbReference type="SUPFAM" id="SSF48179">
    <property type="entry name" value="6-phosphogluconate dehydrogenase C-terminal domain-like"/>
    <property type="match status" value="1"/>
</dbReference>
<feature type="domain" description="6-phosphogluconate dehydrogenase NADP-binding" evidence="3">
    <location>
        <begin position="2"/>
        <end position="158"/>
    </location>
</feature>
<evidence type="ECO:0000259" key="4">
    <source>
        <dbReference type="Pfam" id="PF14833"/>
    </source>
</evidence>
<dbReference type="EMBL" id="JBHSGI010000024">
    <property type="protein sequence ID" value="MFC4669898.1"/>
    <property type="molecule type" value="Genomic_DNA"/>
</dbReference>
<dbReference type="PANTHER" id="PTHR43060:SF15">
    <property type="entry name" value="3-HYDROXYISOBUTYRATE DEHYDROGENASE-LIKE 1, MITOCHONDRIAL-RELATED"/>
    <property type="match status" value="1"/>
</dbReference>
<reference evidence="6" key="1">
    <citation type="journal article" date="2019" name="Int. J. Syst. Evol. Microbiol.">
        <title>The Global Catalogue of Microorganisms (GCM) 10K type strain sequencing project: providing services to taxonomists for standard genome sequencing and annotation.</title>
        <authorList>
            <consortium name="The Broad Institute Genomics Platform"/>
            <consortium name="The Broad Institute Genome Sequencing Center for Infectious Disease"/>
            <person name="Wu L."/>
            <person name="Ma J."/>
        </authorList>
    </citation>
    <scope>NUCLEOTIDE SEQUENCE [LARGE SCALE GENOMIC DNA]</scope>
    <source>
        <strain evidence="6">CGMCC 4.7283</strain>
    </source>
</reference>
<dbReference type="SUPFAM" id="SSF51735">
    <property type="entry name" value="NAD(P)-binding Rossmann-fold domains"/>
    <property type="match status" value="1"/>
</dbReference>
<evidence type="ECO:0000313" key="5">
    <source>
        <dbReference type="EMBL" id="MFC4669898.1"/>
    </source>
</evidence>
<feature type="domain" description="3-hydroxyisobutyrate dehydrogenase-like NAD-binding" evidence="4">
    <location>
        <begin position="161"/>
        <end position="279"/>
    </location>
</feature>
<dbReference type="EC" id="1.1.-.-" evidence="5"/>
<keyword evidence="6" id="KW-1185">Reference proteome</keyword>
<accession>A0ABV9KIU1</accession>
<name>A0ABV9KIU1_9RHOB</name>
<dbReference type="Pfam" id="PF14833">
    <property type="entry name" value="NAD_binding_11"/>
    <property type="match status" value="1"/>
</dbReference>
<evidence type="ECO:0000259" key="3">
    <source>
        <dbReference type="Pfam" id="PF03446"/>
    </source>
</evidence>
<evidence type="ECO:0000256" key="2">
    <source>
        <dbReference type="ARBA" id="ARBA00023027"/>
    </source>
</evidence>
<dbReference type="PIRSF" id="PIRSF000103">
    <property type="entry name" value="HIBADH"/>
    <property type="match status" value="1"/>
</dbReference>
<comment type="caution">
    <text evidence="5">The sequence shown here is derived from an EMBL/GenBank/DDBJ whole genome shotgun (WGS) entry which is preliminary data.</text>
</comment>
<dbReference type="InterPro" id="IPR036291">
    <property type="entry name" value="NAD(P)-bd_dom_sf"/>
</dbReference>
<evidence type="ECO:0000313" key="6">
    <source>
        <dbReference type="Proteomes" id="UP001595973"/>
    </source>
</evidence>
<protein>
    <submittedName>
        <fullName evidence="5">NAD(P)-dependent oxidoreductase</fullName>
        <ecNumber evidence="5">1.1.-.-</ecNumber>
    </submittedName>
</protein>
<dbReference type="InterPro" id="IPR015815">
    <property type="entry name" value="HIBADH-related"/>
</dbReference>
<dbReference type="Gene3D" id="1.10.1040.10">
    <property type="entry name" value="N-(1-d-carboxylethyl)-l-norvaline Dehydrogenase, domain 2"/>
    <property type="match status" value="1"/>
</dbReference>
<gene>
    <name evidence="5" type="ORF">ACFO5X_15140</name>
</gene>
<dbReference type="PANTHER" id="PTHR43060">
    <property type="entry name" value="3-HYDROXYISOBUTYRATE DEHYDROGENASE-LIKE 1, MITOCHONDRIAL-RELATED"/>
    <property type="match status" value="1"/>
</dbReference>
<dbReference type="InterPro" id="IPR013328">
    <property type="entry name" value="6PGD_dom2"/>
</dbReference>